<evidence type="ECO:0000313" key="2">
    <source>
        <dbReference type="EMBL" id="PHH49224.1"/>
    </source>
</evidence>
<dbReference type="AlphaFoldDB" id="A0A2C5WUC0"/>
<keyword evidence="3" id="KW-1185">Reference proteome</keyword>
<dbReference type="Proteomes" id="UP000222788">
    <property type="component" value="Unassembled WGS sequence"/>
</dbReference>
<organism evidence="2 3">
    <name type="scientific">Ceratocystis fimbriata CBS 114723</name>
    <dbReference type="NCBI Taxonomy" id="1035309"/>
    <lineage>
        <taxon>Eukaryota</taxon>
        <taxon>Fungi</taxon>
        <taxon>Dikarya</taxon>
        <taxon>Ascomycota</taxon>
        <taxon>Pezizomycotina</taxon>
        <taxon>Sordariomycetes</taxon>
        <taxon>Hypocreomycetidae</taxon>
        <taxon>Microascales</taxon>
        <taxon>Ceratocystidaceae</taxon>
        <taxon>Ceratocystis</taxon>
    </lineage>
</organism>
<reference evidence="2 3" key="1">
    <citation type="journal article" date="2013" name="Fungal Biol.">
        <title>Analysis of microsatellite markers in the genome of the plant pathogen Ceratocystis fimbriata.</title>
        <authorList>
            <person name="Simpson M.C."/>
            <person name="Wilken P.M."/>
            <person name="Coetzee M.P."/>
            <person name="Wingfield M.J."/>
            <person name="Wingfield B.D."/>
        </authorList>
    </citation>
    <scope>NUCLEOTIDE SEQUENCE [LARGE SCALE GENOMIC DNA]</scope>
    <source>
        <strain evidence="2 3">CBS 114723</strain>
    </source>
</reference>
<sequence length="257" mass="28300">MRAQRYATPRKLRILINSETFGKDSQTSARAMKNYQQILMLMKKAAEHTKYTGKKSVMIYSSVGGRDPSSSANGLPIFTGTSSLEQKEYCWSLHTREDYEGGYAADDEYEESIHGEVVSLSDNVMIDPGPRRRVTVVEAPIITVVTQRAVIDSVDSANSGDSSDSVNSLDATTTTTVSSTQKSNLTTRARAIVHRVKDSMQDFGHRLKENSKRSSIPMGPAHPDPLDEIDDVGDLIANTAINPSGREASRLLLFNHF</sequence>
<protein>
    <submittedName>
        <fullName evidence="2">Uncharacterized protein</fullName>
    </submittedName>
</protein>
<evidence type="ECO:0000313" key="3">
    <source>
        <dbReference type="Proteomes" id="UP000222788"/>
    </source>
</evidence>
<dbReference type="EMBL" id="APWK03000237">
    <property type="protein sequence ID" value="PHH49224.1"/>
    <property type="molecule type" value="Genomic_DNA"/>
</dbReference>
<evidence type="ECO:0000256" key="1">
    <source>
        <dbReference type="SAM" id="MobiDB-lite"/>
    </source>
</evidence>
<name>A0A2C5WUC0_9PEZI</name>
<comment type="caution">
    <text evidence="2">The sequence shown here is derived from an EMBL/GenBank/DDBJ whole genome shotgun (WGS) entry which is preliminary data.</text>
</comment>
<feature type="region of interest" description="Disordered" evidence="1">
    <location>
        <begin position="155"/>
        <end position="183"/>
    </location>
</feature>
<feature type="compositionally biased region" description="Polar residues" evidence="1">
    <location>
        <begin position="155"/>
        <end position="171"/>
    </location>
</feature>
<proteinExistence type="predicted"/>
<accession>A0A2C5WUC0</accession>
<gene>
    <name evidence="2" type="ORF">CFIMG_006495RA</name>
</gene>
<reference evidence="2 3" key="2">
    <citation type="journal article" date="2013" name="IMA Fungus">
        <title>IMA Genome-F 1: Ceratocystis fimbriata: Draft nuclear genome sequence for the plant pathogen, Ceratocystis fimbriata.</title>
        <authorList>
            <person name="Wilken P.M."/>
            <person name="Steenkamp E.T."/>
            <person name="Wingfield M.J."/>
            <person name="de Beer Z.W."/>
            <person name="Wingfield B.D."/>
        </authorList>
    </citation>
    <scope>NUCLEOTIDE SEQUENCE [LARGE SCALE GENOMIC DNA]</scope>
    <source>
        <strain evidence="2 3">CBS 114723</strain>
    </source>
</reference>